<feature type="region of interest" description="Disordered" evidence="6">
    <location>
        <begin position="372"/>
        <end position="408"/>
    </location>
</feature>
<evidence type="ECO:0000256" key="6">
    <source>
        <dbReference type="SAM" id="MobiDB-lite"/>
    </source>
</evidence>
<dbReference type="EnsemblMetazoa" id="XM_038197486.1">
    <property type="protein sequence ID" value="XP_038053414.1"/>
    <property type="gene ID" value="LOC119725892"/>
</dbReference>
<accession>A0A913ZPW7</accession>
<dbReference type="InterPro" id="IPR037789">
    <property type="entry name" value="FIP_classI"/>
</dbReference>
<evidence type="ECO:0000259" key="7">
    <source>
        <dbReference type="PROSITE" id="PS50004"/>
    </source>
</evidence>
<feature type="domain" description="FIP-RBD" evidence="8">
    <location>
        <begin position="438"/>
        <end position="500"/>
    </location>
</feature>
<dbReference type="GeneID" id="119725892"/>
<evidence type="ECO:0000256" key="1">
    <source>
        <dbReference type="ARBA" id="ARBA00004172"/>
    </source>
</evidence>
<dbReference type="Gene3D" id="1.20.5.2440">
    <property type="match status" value="1"/>
</dbReference>
<dbReference type="OMA" id="QWNEDCE"/>
<dbReference type="GO" id="GO:0031267">
    <property type="term" value="F:small GTPase binding"/>
    <property type="evidence" value="ECO:0007669"/>
    <property type="project" value="InterPro"/>
</dbReference>
<evidence type="ECO:0000256" key="3">
    <source>
        <dbReference type="ARBA" id="ARBA00022553"/>
    </source>
</evidence>
<dbReference type="PANTHER" id="PTHR15746">
    <property type="entry name" value="RAB11-RELATED"/>
    <property type="match status" value="1"/>
</dbReference>
<dbReference type="InterPro" id="IPR000008">
    <property type="entry name" value="C2_dom"/>
</dbReference>
<feature type="compositionally biased region" description="Low complexity" evidence="6">
    <location>
        <begin position="163"/>
        <end position="174"/>
    </location>
</feature>
<proteinExistence type="predicted"/>
<keyword evidence="4" id="KW-0967">Endosome</keyword>
<feature type="compositionally biased region" description="Basic and acidic residues" evidence="6">
    <location>
        <begin position="267"/>
        <end position="278"/>
    </location>
</feature>
<reference evidence="9" key="1">
    <citation type="submission" date="2022-11" db="UniProtKB">
        <authorList>
            <consortium name="EnsemblMetazoa"/>
        </authorList>
    </citation>
    <scope>IDENTIFICATION</scope>
</reference>
<evidence type="ECO:0000313" key="9">
    <source>
        <dbReference type="EnsemblMetazoa" id="XP_038053414.1"/>
    </source>
</evidence>
<dbReference type="GO" id="GO:0055037">
    <property type="term" value="C:recycling endosome"/>
    <property type="evidence" value="ECO:0007669"/>
    <property type="project" value="UniProtKB-SubCell"/>
</dbReference>
<dbReference type="Pfam" id="PF00168">
    <property type="entry name" value="C2"/>
    <property type="match status" value="1"/>
</dbReference>
<feature type="compositionally biased region" description="Low complexity" evidence="6">
    <location>
        <begin position="306"/>
        <end position="316"/>
    </location>
</feature>
<protein>
    <recommendedName>
        <fullName evidence="11">C2 domain-containing protein</fullName>
    </recommendedName>
</protein>
<dbReference type="InterPro" id="IPR019018">
    <property type="entry name" value="Rab-bd_FIP-RBD"/>
</dbReference>
<evidence type="ECO:0008006" key="11">
    <source>
        <dbReference type="Google" id="ProtNLM"/>
    </source>
</evidence>
<dbReference type="SMART" id="SM00239">
    <property type="entry name" value="C2"/>
    <property type="match status" value="1"/>
</dbReference>
<dbReference type="Proteomes" id="UP000887568">
    <property type="component" value="Unplaced"/>
</dbReference>
<keyword evidence="3" id="KW-0597">Phosphoprotein</keyword>
<keyword evidence="5" id="KW-0653">Protein transport</keyword>
<feature type="region of interest" description="Disordered" evidence="6">
    <location>
        <begin position="154"/>
        <end position="178"/>
    </location>
</feature>
<evidence type="ECO:0000259" key="8">
    <source>
        <dbReference type="PROSITE" id="PS51511"/>
    </source>
</evidence>
<feature type="compositionally biased region" description="Basic and acidic residues" evidence="6">
    <location>
        <begin position="200"/>
        <end position="209"/>
    </location>
</feature>
<evidence type="ECO:0000313" key="10">
    <source>
        <dbReference type="Proteomes" id="UP000887568"/>
    </source>
</evidence>
<dbReference type="GO" id="GO:0045055">
    <property type="term" value="P:regulated exocytosis"/>
    <property type="evidence" value="ECO:0007669"/>
    <property type="project" value="TreeGrafter"/>
</dbReference>
<dbReference type="Gene3D" id="2.60.40.150">
    <property type="entry name" value="C2 domain"/>
    <property type="match status" value="1"/>
</dbReference>
<feature type="compositionally biased region" description="Low complexity" evidence="6">
    <location>
        <begin position="279"/>
        <end position="289"/>
    </location>
</feature>
<organism evidence="9 10">
    <name type="scientific">Patiria miniata</name>
    <name type="common">Bat star</name>
    <name type="synonym">Asterina miniata</name>
    <dbReference type="NCBI Taxonomy" id="46514"/>
    <lineage>
        <taxon>Eukaryota</taxon>
        <taxon>Metazoa</taxon>
        <taxon>Echinodermata</taxon>
        <taxon>Eleutherozoa</taxon>
        <taxon>Asterozoa</taxon>
        <taxon>Asteroidea</taxon>
        <taxon>Valvatacea</taxon>
        <taxon>Valvatida</taxon>
        <taxon>Asterinidae</taxon>
        <taxon>Patiria</taxon>
    </lineage>
</organism>
<dbReference type="GO" id="GO:0015031">
    <property type="term" value="P:protein transport"/>
    <property type="evidence" value="ECO:0007669"/>
    <property type="project" value="UniProtKB-KW"/>
</dbReference>
<name>A0A913ZPW7_PATMI</name>
<feature type="domain" description="C2" evidence="7">
    <location>
        <begin position="1"/>
        <end position="108"/>
    </location>
</feature>
<feature type="region of interest" description="Disordered" evidence="6">
    <location>
        <begin position="196"/>
        <end position="317"/>
    </location>
</feature>
<dbReference type="SUPFAM" id="SSF144270">
    <property type="entry name" value="Eferin C-derminal domain-like"/>
    <property type="match status" value="1"/>
</dbReference>
<keyword evidence="10" id="KW-1185">Reference proteome</keyword>
<dbReference type="PANTHER" id="PTHR15746:SF23">
    <property type="entry name" value="RAB11 INTERACTING PROTEIN, ISOFORM A"/>
    <property type="match status" value="1"/>
</dbReference>
<sequence>MTSSSECSQVCRVVVHQARHLVAKGADGTWSSAFVKMSCGKERFMTSVTDKSPNPQWNEDCEFAITKEDSCVELLVYHRGKLLDIFLGMVTIPIGKLQESHAAITKWYKLQNRPGKSKKEHKDRGEIEVTVEVTEDSMESLAIGVDCDGSEVIGQESTKAKRSSSLRSKSPGLKSKLKVPRLKSYTAVNKDDSAVPEFISGREKSDSNDSGRASDSIASESPVSERRLSHNAEGNFGSQESVGSGGSHSKDKKGGLRKRMKSAIGSLKRDKTHSKDPSHSPYSSESSLPSPSPDTHPHTPHDAHPDNTPSSSSSSSLPWQYLRNITHRNHTASTSELYTPAPKAARPLSYPLRSISEEYIPLEVLNSYRGQRAGGGVCQKLDGGEMPEQRDEDNSEQRSRDSKLRHSFRSGLPSLRKSNVSVTFDPSKETGYGTSAKEELYEEPLPAQYVKMTKEGLIRRLLLKERLLRERQQYIRELEDYTDNLLLKVILESPRLLDRDFHFRIAKTKR</sequence>
<evidence type="ECO:0000256" key="2">
    <source>
        <dbReference type="ARBA" id="ARBA00022448"/>
    </source>
</evidence>
<feature type="compositionally biased region" description="Basic and acidic residues" evidence="6">
    <location>
        <begin position="395"/>
        <end position="404"/>
    </location>
</feature>
<dbReference type="AlphaFoldDB" id="A0A913ZPW7"/>
<comment type="subcellular location">
    <subcellularLocation>
        <location evidence="1">Recycling endosome</location>
    </subcellularLocation>
</comment>
<evidence type="ECO:0000256" key="4">
    <source>
        <dbReference type="ARBA" id="ARBA00022753"/>
    </source>
</evidence>
<feature type="compositionally biased region" description="Basic and acidic residues" evidence="6">
    <location>
        <begin position="295"/>
        <end position="305"/>
    </location>
</feature>
<dbReference type="SUPFAM" id="SSF49562">
    <property type="entry name" value="C2 domain (Calcium/lipid-binding domain, CaLB)"/>
    <property type="match status" value="1"/>
</dbReference>
<dbReference type="OrthoDB" id="8956628at2759"/>
<dbReference type="PROSITE" id="PS51511">
    <property type="entry name" value="FIP_RBD"/>
    <property type="match status" value="1"/>
</dbReference>
<feature type="compositionally biased region" description="Polar residues" evidence="6">
    <location>
        <begin position="210"/>
        <end position="222"/>
    </location>
</feature>
<keyword evidence="2" id="KW-0813">Transport</keyword>
<evidence type="ECO:0000256" key="5">
    <source>
        <dbReference type="ARBA" id="ARBA00022927"/>
    </source>
</evidence>
<dbReference type="RefSeq" id="XP_038053414.1">
    <property type="nucleotide sequence ID" value="XM_038197486.1"/>
</dbReference>
<dbReference type="InterPro" id="IPR037245">
    <property type="entry name" value="FIP-RBD_C_sf"/>
</dbReference>
<dbReference type="PROSITE" id="PS50004">
    <property type="entry name" value="C2"/>
    <property type="match status" value="1"/>
</dbReference>
<dbReference type="InterPro" id="IPR035892">
    <property type="entry name" value="C2_domain_sf"/>
</dbReference>